<keyword evidence="7" id="KW-0500">Molybdenum</keyword>
<comment type="cofactor">
    <cofactor evidence="2">
        <name>heme</name>
        <dbReference type="ChEBI" id="CHEBI:30413"/>
    </cofactor>
</comment>
<evidence type="ECO:0000256" key="10">
    <source>
        <dbReference type="ARBA" id="ARBA00022723"/>
    </source>
</evidence>
<evidence type="ECO:0000256" key="5">
    <source>
        <dbReference type="ARBA" id="ARBA00006253"/>
    </source>
</evidence>
<dbReference type="Gene3D" id="3.90.420.10">
    <property type="entry name" value="Oxidoreductase, molybdopterin-binding domain"/>
    <property type="match status" value="1"/>
</dbReference>
<dbReference type="CDD" id="cd06183">
    <property type="entry name" value="cyt_b5_reduct_like"/>
    <property type="match status" value="1"/>
</dbReference>
<dbReference type="EMBL" id="JBBPBN010001329">
    <property type="protein sequence ID" value="KAK8478622.1"/>
    <property type="molecule type" value="Genomic_DNA"/>
</dbReference>
<dbReference type="InterPro" id="IPR008335">
    <property type="entry name" value="Mopterin_OxRdtase_euk"/>
</dbReference>
<evidence type="ECO:0000256" key="12">
    <source>
        <dbReference type="ARBA" id="ARBA00023002"/>
    </source>
</evidence>
<dbReference type="Gene3D" id="3.10.120.10">
    <property type="entry name" value="Cytochrome b5-like heme/steroid binding domain"/>
    <property type="match status" value="1"/>
</dbReference>
<dbReference type="SMART" id="SM01117">
    <property type="entry name" value="Cyt-b5"/>
    <property type="match status" value="1"/>
</dbReference>
<dbReference type="InterPro" id="IPR022407">
    <property type="entry name" value="OxRdtase_Mopterin_BS"/>
</dbReference>
<name>A0ABR1ZDY1_9ROSI</name>
<dbReference type="SUPFAM" id="SSF52343">
    <property type="entry name" value="Ferredoxin reductase-like, C-terminal NADP-linked domain"/>
    <property type="match status" value="1"/>
</dbReference>
<evidence type="ECO:0000256" key="8">
    <source>
        <dbReference type="ARBA" id="ARBA00022617"/>
    </source>
</evidence>
<keyword evidence="10" id="KW-0479">Metal-binding</keyword>
<dbReference type="Pfam" id="PF00173">
    <property type="entry name" value="Cyt-b5"/>
    <property type="match status" value="1"/>
</dbReference>
<dbReference type="PANTHER" id="PTHR19372:SF7">
    <property type="entry name" value="SULFITE OXIDASE, MITOCHONDRIAL"/>
    <property type="match status" value="1"/>
</dbReference>
<gene>
    <name evidence="18" type="ORF">V6N11_046767</name>
</gene>
<keyword evidence="15" id="KW-0534">Nitrate assimilation</keyword>
<dbReference type="Pfam" id="PF00175">
    <property type="entry name" value="NAD_binding_1"/>
    <property type="match status" value="1"/>
</dbReference>
<evidence type="ECO:0000313" key="18">
    <source>
        <dbReference type="EMBL" id="KAK8478622.1"/>
    </source>
</evidence>
<dbReference type="PRINTS" id="PR00371">
    <property type="entry name" value="FPNCR"/>
</dbReference>
<dbReference type="Pfam" id="PF03404">
    <property type="entry name" value="Mo-co_dimer"/>
    <property type="match status" value="1"/>
</dbReference>
<dbReference type="PROSITE" id="PS00191">
    <property type="entry name" value="CYTOCHROME_B5_1"/>
    <property type="match status" value="1"/>
</dbReference>
<dbReference type="SUPFAM" id="SSF63380">
    <property type="entry name" value="Riboflavin synthase domain-like"/>
    <property type="match status" value="1"/>
</dbReference>
<dbReference type="InterPro" id="IPR005066">
    <property type="entry name" value="MoCF_OxRdtse_dimer"/>
</dbReference>
<dbReference type="InterPro" id="IPR026960">
    <property type="entry name" value="RVT-Znf"/>
</dbReference>
<keyword evidence="14" id="KW-0520">NAD</keyword>
<keyword evidence="8" id="KW-0349">Heme</keyword>
<dbReference type="Pfam" id="PF00970">
    <property type="entry name" value="FAD_binding_6"/>
    <property type="match status" value="1"/>
</dbReference>
<dbReference type="Pfam" id="PF00174">
    <property type="entry name" value="Oxidored_molyb"/>
    <property type="match status" value="1"/>
</dbReference>
<dbReference type="Gene3D" id="3.40.50.80">
    <property type="entry name" value="Nucleotide-binding domain of ferredoxin-NADP reductase (FNR) module"/>
    <property type="match status" value="1"/>
</dbReference>
<dbReference type="PRINTS" id="PR00363">
    <property type="entry name" value="CYTOCHROMEB5"/>
</dbReference>
<dbReference type="InterPro" id="IPR001199">
    <property type="entry name" value="Cyt_B5-like_heme/steroid-bd"/>
</dbReference>
<evidence type="ECO:0000256" key="1">
    <source>
        <dbReference type="ARBA" id="ARBA00001924"/>
    </source>
</evidence>
<keyword evidence="11" id="KW-0274">FAD</keyword>
<dbReference type="PROSITE" id="PS51384">
    <property type="entry name" value="FAD_FR"/>
    <property type="match status" value="1"/>
</dbReference>
<evidence type="ECO:0000256" key="13">
    <source>
        <dbReference type="ARBA" id="ARBA00023004"/>
    </source>
</evidence>
<accession>A0ABR1ZDY1</accession>
<comment type="caution">
    <text evidence="18">The sequence shown here is derived from an EMBL/GenBank/DDBJ whole genome shotgun (WGS) entry which is preliminary data.</text>
</comment>
<dbReference type="InterPro" id="IPR014756">
    <property type="entry name" value="Ig_E-set"/>
</dbReference>
<keyword evidence="19" id="KW-1185">Reference proteome</keyword>
<evidence type="ECO:0000256" key="7">
    <source>
        <dbReference type="ARBA" id="ARBA00022505"/>
    </source>
</evidence>
<dbReference type="SUPFAM" id="SSF55856">
    <property type="entry name" value="Cytochrome b5-like heme/steroid binding domain"/>
    <property type="match status" value="1"/>
</dbReference>
<dbReference type="InterPro" id="IPR018506">
    <property type="entry name" value="Cyt_B5_heme-BS"/>
</dbReference>
<comment type="cofactor">
    <cofactor evidence="1">
        <name>Mo-molybdopterin</name>
        <dbReference type="ChEBI" id="CHEBI:71302"/>
    </cofactor>
</comment>
<evidence type="ECO:0000259" key="16">
    <source>
        <dbReference type="PROSITE" id="PS50255"/>
    </source>
</evidence>
<keyword evidence="12" id="KW-0560">Oxidoreductase</keyword>
<evidence type="ECO:0000256" key="15">
    <source>
        <dbReference type="ARBA" id="ARBA00023063"/>
    </source>
</evidence>
<dbReference type="PRINTS" id="PR00406">
    <property type="entry name" value="CYTB5RDTASE"/>
</dbReference>
<dbReference type="SUPFAM" id="SSF56524">
    <property type="entry name" value="Oxidoreductase molybdopterin-binding domain"/>
    <property type="match status" value="1"/>
</dbReference>
<evidence type="ECO:0000256" key="6">
    <source>
        <dbReference type="ARBA" id="ARBA00011738"/>
    </source>
</evidence>
<dbReference type="InterPro" id="IPR001433">
    <property type="entry name" value="OxRdtase_FAD/NAD-bd"/>
</dbReference>
<dbReference type="PROSITE" id="PS50255">
    <property type="entry name" value="CYTOCHROME_B5_2"/>
    <property type="match status" value="1"/>
</dbReference>
<dbReference type="Proteomes" id="UP001396334">
    <property type="component" value="Unassembled WGS sequence"/>
</dbReference>
<comment type="similarity">
    <text evidence="5">Belongs to the nitrate reductase family.</text>
</comment>
<dbReference type="PROSITE" id="PS00559">
    <property type="entry name" value="MOLYBDOPTERIN_EUK"/>
    <property type="match status" value="1"/>
</dbReference>
<proteinExistence type="inferred from homology"/>
<dbReference type="Pfam" id="PF13966">
    <property type="entry name" value="zf-RVT"/>
    <property type="match status" value="1"/>
</dbReference>
<dbReference type="InterPro" id="IPR017938">
    <property type="entry name" value="Riboflavin_synthase-like_b-brl"/>
</dbReference>
<dbReference type="PRINTS" id="PR00407">
    <property type="entry name" value="EUMOPTERIN"/>
</dbReference>
<dbReference type="InterPro" id="IPR000572">
    <property type="entry name" value="OxRdtase_Mopterin-bd_dom"/>
</dbReference>
<keyword evidence="13" id="KW-0408">Iron</keyword>
<evidence type="ECO:0000313" key="19">
    <source>
        <dbReference type="Proteomes" id="UP001396334"/>
    </source>
</evidence>
<dbReference type="SUPFAM" id="SSF81296">
    <property type="entry name" value="E set domains"/>
    <property type="match status" value="1"/>
</dbReference>
<keyword evidence="9" id="KW-0285">Flavoprotein</keyword>
<comment type="subunit">
    <text evidence="6">Homodimer.</text>
</comment>
<dbReference type="InterPro" id="IPR017927">
    <property type="entry name" value="FAD-bd_FR_type"/>
</dbReference>
<evidence type="ECO:0008006" key="20">
    <source>
        <dbReference type="Google" id="ProtNLM"/>
    </source>
</evidence>
<dbReference type="InterPro" id="IPR036374">
    <property type="entry name" value="OxRdtase_Mopterin-bd_sf"/>
</dbReference>
<evidence type="ECO:0000256" key="2">
    <source>
        <dbReference type="ARBA" id="ARBA00001971"/>
    </source>
</evidence>
<dbReference type="Gene3D" id="2.60.40.650">
    <property type="match status" value="1"/>
</dbReference>
<dbReference type="PANTHER" id="PTHR19372">
    <property type="entry name" value="SULFITE REDUCTASE"/>
    <property type="match status" value="1"/>
</dbReference>
<dbReference type="InterPro" id="IPR001709">
    <property type="entry name" value="Flavoprot_Pyr_Nucl_cyt_Rdtase"/>
</dbReference>
<evidence type="ECO:0000256" key="3">
    <source>
        <dbReference type="ARBA" id="ARBA00001974"/>
    </source>
</evidence>
<dbReference type="Gene3D" id="2.40.30.10">
    <property type="entry name" value="Translation factors"/>
    <property type="match status" value="1"/>
</dbReference>
<dbReference type="InterPro" id="IPR008333">
    <property type="entry name" value="Cbr1-like_FAD-bd_dom"/>
</dbReference>
<evidence type="ECO:0000256" key="11">
    <source>
        <dbReference type="ARBA" id="ARBA00022827"/>
    </source>
</evidence>
<sequence length="1077" mass="121645">MTDATGQWDWNRMSSILPELVLRKIATIRPPNNMLGSDVTGWRWEQNWSFTTKSAYEALSNYEVPSFDFKWLNIWHLKVPQRVKVFVWLVVHDRLLTNAERFRRHLAISDRCTWCQTSSETVDHVVRHCSTAISSNSDALQGCSLVSAIADLLGRNWFVQCRHIYRESNMVADKLAAMSRNTPLGAIEWQVAPQSLVGLVLKEAIPGPSAPTHRPLKHVLIDRDYDDSSSEDEGNEFNNYKDLVLKSNNELEPSVLDPRDEATADNWIERNGSMVRLTGKHPFNSEPPLNRLMHHGFITPVPLHYVRNHGSVPKGSWDDWTIEITGLVKKPMKLTMDQLVNEFQSREFPVTLVCAGNRRKEQNMVKQTIGFNWGAAGISTSVWKGVPLRDVLKRCGVFSKKHGALNVCFEGAEDLPGGGGSKYGTSIKREFAMDPSRDIILAYMQNGKPLSPDHGFPVRMIIPGFIGGRMVKWLKRIIVTTQESQNYYHYKDNRVLPSHVDAELANEEAWWYKPEYIINELNINSVITTPCHEEILPINSWTTQRPYTLRGYAYSGGGKKVTRVEVTMDGGETWQVCSLDHTEKPNKYGKFWCWCFWSLEVEVLDLLGAKEIAVRAWDETLNTQPEKLIWNVMGMMNNCWFRVKTNVCKPHKGEIGIVFEHPTLPGNQSGGWMAKERHLEKSVDANPTLKKSVSSPFMNTASKIFSMSEVRKHNSSDSAWIVVHGHIYDCTRFLKDHPGGADSILINAGTDCTEEFDAIHSDKAKKLLEDYRIGELLTSGYGSDSSTSSPNNSVHGASNMMTFLAPIKEVAPTRPVALVPREKIPCKLVEKTSISHDVRLFRFALPSEDQVLGLPVGKHIFLCATINDKLCMRAYTPTSAIDEVGHFDLVVKIYFKGVHPKFPNGGLMSQYLDSLPIGSLLDVKGPLGHIEYTGRGNFTVHGKPKFAKKLAMLAGGTGITPIYQIIQAILKDPEDETEMYVVYANRTEDDILLKEELDDWAKKHDRLKVWYVVQESIKEGWQYSLGFITESILREHIPEGSDDTLALACGPPPMIQFAVQPNLEKMNYDVKNSLLVF</sequence>
<evidence type="ECO:0000259" key="17">
    <source>
        <dbReference type="PROSITE" id="PS51384"/>
    </source>
</evidence>
<evidence type="ECO:0000256" key="4">
    <source>
        <dbReference type="ARBA" id="ARBA00003838"/>
    </source>
</evidence>
<evidence type="ECO:0000256" key="14">
    <source>
        <dbReference type="ARBA" id="ARBA00023027"/>
    </source>
</evidence>
<evidence type="ECO:0000256" key="9">
    <source>
        <dbReference type="ARBA" id="ARBA00022630"/>
    </source>
</evidence>
<comment type="cofactor">
    <cofactor evidence="3">
        <name>FAD</name>
        <dbReference type="ChEBI" id="CHEBI:57692"/>
    </cofactor>
</comment>
<feature type="domain" description="FAD-binding FR-type" evidence="17">
    <location>
        <begin position="821"/>
        <end position="933"/>
    </location>
</feature>
<organism evidence="18 19">
    <name type="scientific">Hibiscus sabdariffa</name>
    <name type="common">roselle</name>
    <dbReference type="NCBI Taxonomy" id="183260"/>
    <lineage>
        <taxon>Eukaryota</taxon>
        <taxon>Viridiplantae</taxon>
        <taxon>Streptophyta</taxon>
        <taxon>Embryophyta</taxon>
        <taxon>Tracheophyta</taxon>
        <taxon>Spermatophyta</taxon>
        <taxon>Magnoliopsida</taxon>
        <taxon>eudicotyledons</taxon>
        <taxon>Gunneridae</taxon>
        <taxon>Pentapetalae</taxon>
        <taxon>rosids</taxon>
        <taxon>malvids</taxon>
        <taxon>Malvales</taxon>
        <taxon>Malvaceae</taxon>
        <taxon>Malvoideae</taxon>
        <taxon>Hibiscus</taxon>
    </lineage>
</organism>
<dbReference type="CDD" id="cd02112">
    <property type="entry name" value="eukary_NR_Moco"/>
    <property type="match status" value="1"/>
</dbReference>
<reference evidence="18 19" key="1">
    <citation type="journal article" date="2024" name="G3 (Bethesda)">
        <title>Genome assembly of Hibiscus sabdariffa L. provides insights into metabolisms of medicinal natural products.</title>
        <authorList>
            <person name="Kim T."/>
        </authorList>
    </citation>
    <scope>NUCLEOTIDE SEQUENCE [LARGE SCALE GENOMIC DNA]</scope>
    <source>
        <strain evidence="18">TK-2024</strain>
        <tissue evidence="18">Old leaves</tissue>
    </source>
</reference>
<dbReference type="InterPro" id="IPR039261">
    <property type="entry name" value="FNR_nucleotide-bd"/>
</dbReference>
<comment type="function">
    <text evidence="4">Nitrate reductase is a key enzyme involved in the first step of nitrate assimilation in plants, fungi and bacteria.</text>
</comment>
<feature type="domain" description="Cytochrome b5 heme-binding" evidence="16">
    <location>
        <begin position="702"/>
        <end position="777"/>
    </location>
</feature>
<dbReference type="InterPro" id="IPR036400">
    <property type="entry name" value="Cyt_B5-like_heme/steroid_sf"/>
</dbReference>
<protein>
    <recommendedName>
        <fullName evidence="20">Nitrate reductase</fullName>
    </recommendedName>
</protein>